<name>A0A3D8R5I7_9HELO</name>
<proteinExistence type="predicted"/>
<evidence type="ECO:0000256" key="2">
    <source>
        <dbReference type="SAM" id="Phobius"/>
    </source>
</evidence>
<dbReference type="Proteomes" id="UP000256645">
    <property type="component" value="Unassembled WGS sequence"/>
</dbReference>
<protein>
    <submittedName>
        <fullName evidence="3">Uncharacterized protein</fullName>
    </submittedName>
</protein>
<feature type="transmembrane region" description="Helical" evidence="2">
    <location>
        <begin position="7"/>
        <end position="28"/>
    </location>
</feature>
<sequence>MPSFHTSYLVPAILLNPAFILHLFNTFISHLSPPPYTTSVSPHPFMESLGPLPGTKIALDVHANEQLCWSYTAIMVLIQCLAFGRVQDNRVQRRSARAARAEREKSRKEKQSEEELSGPALKMKMNGHATGLDGAGSDTERELELNAQKMRRPLSEITGQYSGTVPTLESEGSLTETSEEEIMA</sequence>
<keyword evidence="2" id="KW-0472">Membrane</keyword>
<keyword evidence="2" id="KW-1133">Transmembrane helix</keyword>
<feature type="compositionally biased region" description="Low complexity" evidence="1">
    <location>
        <begin position="167"/>
        <end position="176"/>
    </location>
</feature>
<evidence type="ECO:0000256" key="1">
    <source>
        <dbReference type="SAM" id="MobiDB-lite"/>
    </source>
</evidence>
<dbReference type="OrthoDB" id="4160565at2759"/>
<gene>
    <name evidence="3" type="ORF">BP6252_08319</name>
</gene>
<dbReference type="AlphaFoldDB" id="A0A3D8R5I7"/>
<reference evidence="3 4" key="1">
    <citation type="journal article" date="2018" name="IMA Fungus">
        <title>IMA Genome-F 9: Draft genome sequence of Annulohypoxylon stygium, Aspergillus mulundensis, Berkeleyomyces basicola (syn. Thielaviopsis basicola), Ceratocystis smalleyi, two Cercospora beticola strains, Coleophoma cylindrospora, Fusarium fracticaudum, Phialophora cf. hyalina, and Morchella septimelata.</title>
        <authorList>
            <person name="Wingfield B.D."/>
            <person name="Bills G.F."/>
            <person name="Dong Y."/>
            <person name="Huang W."/>
            <person name="Nel W.J."/>
            <person name="Swalarsk-Parry B.S."/>
            <person name="Vaghefi N."/>
            <person name="Wilken P.M."/>
            <person name="An Z."/>
            <person name="de Beer Z.W."/>
            <person name="De Vos L."/>
            <person name="Chen L."/>
            <person name="Duong T.A."/>
            <person name="Gao Y."/>
            <person name="Hammerbacher A."/>
            <person name="Kikkert J.R."/>
            <person name="Li Y."/>
            <person name="Li H."/>
            <person name="Li K."/>
            <person name="Li Q."/>
            <person name="Liu X."/>
            <person name="Ma X."/>
            <person name="Naidoo K."/>
            <person name="Pethybridge S.J."/>
            <person name="Sun J."/>
            <person name="Steenkamp E.T."/>
            <person name="van der Nest M.A."/>
            <person name="van Wyk S."/>
            <person name="Wingfield M.J."/>
            <person name="Xiong C."/>
            <person name="Yue Q."/>
            <person name="Zhang X."/>
        </authorList>
    </citation>
    <scope>NUCLEOTIDE SEQUENCE [LARGE SCALE GENOMIC DNA]</scope>
    <source>
        <strain evidence="3 4">BP6252</strain>
    </source>
</reference>
<evidence type="ECO:0000313" key="4">
    <source>
        <dbReference type="Proteomes" id="UP000256645"/>
    </source>
</evidence>
<organism evidence="3 4">
    <name type="scientific">Coleophoma cylindrospora</name>
    <dbReference type="NCBI Taxonomy" id="1849047"/>
    <lineage>
        <taxon>Eukaryota</taxon>
        <taxon>Fungi</taxon>
        <taxon>Dikarya</taxon>
        <taxon>Ascomycota</taxon>
        <taxon>Pezizomycotina</taxon>
        <taxon>Leotiomycetes</taxon>
        <taxon>Helotiales</taxon>
        <taxon>Dermateaceae</taxon>
        <taxon>Coleophoma</taxon>
    </lineage>
</organism>
<feature type="transmembrane region" description="Helical" evidence="2">
    <location>
        <begin position="69"/>
        <end position="86"/>
    </location>
</feature>
<feature type="region of interest" description="Disordered" evidence="1">
    <location>
        <begin position="97"/>
        <end position="184"/>
    </location>
</feature>
<dbReference type="EMBL" id="PDLM01000009">
    <property type="protein sequence ID" value="RDW69299.1"/>
    <property type="molecule type" value="Genomic_DNA"/>
</dbReference>
<comment type="caution">
    <text evidence="3">The sequence shown here is derived from an EMBL/GenBank/DDBJ whole genome shotgun (WGS) entry which is preliminary data.</text>
</comment>
<keyword evidence="4" id="KW-1185">Reference proteome</keyword>
<accession>A0A3D8R5I7</accession>
<evidence type="ECO:0000313" key="3">
    <source>
        <dbReference type="EMBL" id="RDW69299.1"/>
    </source>
</evidence>
<feature type="compositionally biased region" description="Basic and acidic residues" evidence="1">
    <location>
        <begin position="99"/>
        <end position="113"/>
    </location>
</feature>
<keyword evidence="2" id="KW-0812">Transmembrane</keyword>